<dbReference type="GO" id="GO:0016836">
    <property type="term" value="F:hydro-lyase activity"/>
    <property type="evidence" value="ECO:0007669"/>
    <property type="project" value="TreeGrafter"/>
</dbReference>
<sequence>MRVTALRARAHRLPLHRAWDGGVDRNDIVVVEVDTDTGLTGTGFSWTPLIGARAVLALLHDDLRPALLGGPAHPARWDELRLHLREAGTSGLTLMALAAVDIALWDLTAKAAGLPLVDHLGRRRDTVPAYGSGVNLDYPLPDLQDQVKGWIDAGHRAAKIKVGSPDPARDTDRARAVRTLLGPDGLLMVDANQRWDVPAAARALDALAEHRPHFIEEPLPADDLRSHERLRPRTAVPFALGENLRTVEEFERYIDAGVCDIAQPNAVRVGGITPFLRIAQTAARRGVPVAPHLLPELSGQLALCLSRPSMVEDIDRASLAALGALAAPSGVRVERGALTAHTAPGHGLVFADTLTPLP</sequence>
<dbReference type="GO" id="GO:0009063">
    <property type="term" value="P:amino acid catabolic process"/>
    <property type="evidence" value="ECO:0007669"/>
    <property type="project" value="InterPro"/>
</dbReference>
<evidence type="ECO:0000256" key="3">
    <source>
        <dbReference type="ARBA" id="ARBA00022842"/>
    </source>
</evidence>
<evidence type="ECO:0000259" key="4">
    <source>
        <dbReference type="SMART" id="SM00922"/>
    </source>
</evidence>
<comment type="cofactor">
    <cofactor evidence="1">
        <name>Mg(2+)</name>
        <dbReference type="ChEBI" id="CHEBI:18420"/>
    </cofactor>
</comment>
<accession>A0A1M6B8Q0</accession>
<dbReference type="PANTHER" id="PTHR13794">
    <property type="entry name" value="ENOLASE SUPERFAMILY, MANDELATE RACEMASE"/>
    <property type="match status" value="1"/>
</dbReference>
<dbReference type="Pfam" id="PF02746">
    <property type="entry name" value="MR_MLE_N"/>
    <property type="match status" value="1"/>
</dbReference>
<dbReference type="SFLD" id="SFLDS00001">
    <property type="entry name" value="Enolase"/>
    <property type="match status" value="1"/>
</dbReference>
<dbReference type="InterPro" id="IPR013342">
    <property type="entry name" value="Mandelate_racemase_C"/>
</dbReference>
<dbReference type="STRING" id="758803.SAMN05421803_101257"/>
<dbReference type="OrthoDB" id="9796450at2"/>
<dbReference type="SUPFAM" id="SSF51604">
    <property type="entry name" value="Enolase C-terminal domain-like"/>
    <property type="match status" value="1"/>
</dbReference>
<feature type="domain" description="Mandelate racemase/muconate lactonizing enzyme C-terminal" evidence="4">
    <location>
        <begin position="140"/>
        <end position="237"/>
    </location>
</feature>
<dbReference type="InterPro" id="IPR018110">
    <property type="entry name" value="Mandel_Rmase/mucon_lact_enz_CS"/>
</dbReference>
<dbReference type="EMBL" id="FQZK01000001">
    <property type="protein sequence ID" value="SHI45076.1"/>
    <property type="molecule type" value="Genomic_DNA"/>
</dbReference>
<dbReference type="GO" id="GO:0000287">
    <property type="term" value="F:magnesium ion binding"/>
    <property type="evidence" value="ECO:0007669"/>
    <property type="project" value="TreeGrafter"/>
</dbReference>
<evidence type="ECO:0000256" key="2">
    <source>
        <dbReference type="ARBA" id="ARBA00022723"/>
    </source>
</evidence>
<keyword evidence="2" id="KW-0479">Metal-binding</keyword>
<dbReference type="RefSeq" id="WP_073374038.1">
    <property type="nucleotide sequence ID" value="NZ_FQZK01000001.1"/>
</dbReference>
<name>A0A1M6B8Q0_9ACTN</name>
<dbReference type="InterPro" id="IPR029017">
    <property type="entry name" value="Enolase-like_N"/>
</dbReference>
<dbReference type="Gene3D" id="3.20.20.120">
    <property type="entry name" value="Enolase-like C-terminal domain"/>
    <property type="match status" value="1"/>
</dbReference>
<dbReference type="AlphaFoldDB" id="A0A1M6B8Q0"/>
<dbReference type="GO" id="GO:0016052">
    <property type="term" value="P:carbohydrate catabolic process"/>
    <property type="evidence" value="ECO:0007669"/>
    <property type="project" value="TreeGrafter"/>
</dbReference>
<reference evidence="5 6" key="1">
    <citation type="submission" date="2016-11" db="EMBL/GenBank/DDBJ databases">
        <authorList>
            <person name="Jaros S."/>
            <person name="Januszkiewicz K."/>
            <person name="Wedrychowicz H."/>
        </authorList>
    </citation>
    <scope>NUCLEOTIDE SEQUENCE [LARGE SCALE GENOMIC DNA]</scope>
    <source>
        <strain evidence="5 6">CGMCC 4.5723</strain>
    </source>
</reference>
<evidence type="ECO:0000313" key="5">
    <source>
        <dbReference type="EMBL" id="SHI45076.1"/>
    </source>
</evidence>
<proteinExistence type="predicted"/>
<dbReference type="PANTHER" id="PTHR13794:SF58">
    <property type="entry name" value="MITOCHONDRIAL ENOLASE SUPERFAMILY MEMBER 1"/>
    <property type="match status" value="1"/>
</dbReference>
<dbReference type="PROSITE" id="PS00909">
    <property type="entry name" value="MR_MLE_2"/>
    <property type="match status" value="1"/>
</dbReference>
<dbReference type="InterPro" id="IPR036849">
    <property type="entry name" value="Enolase-like_C_sf"/>
</dbReference>
<protein>
    <submittedName>
        <fullName evidence="5">L-alanine-DL-glutamate epimerase</fullName>
    </submittedName>
</protein>
<dbReference type="InterPro" id="IPR029065">
    <property type="entry name" value="Enolase_C-like"/>
</dbReference>
<organism evidence="5 6">
    <name type="scientific">Nocardiopsis flavescens</name>
    <dbReference type="NCBI Taxonomy" id="758803"/>
    <lineage>
        <taxon>Bacteria</taxon>
        <taxon>Bacillati</taxon>
        <taxon>Actinomycetota</taxon>
        <taxon>Actinomycetes</taxon>
        <taxon>Streptosporangiales</taxon>
        <taxon>Nocardiopsidaceae</taxon>
        <taxon>Nocardiopsis</taxon>
    </lineage>
</organism>
<keyword evidence="3" id="KW-0460">Magnesium</keyword>
<dbReference type="Pfam" id="PF13378">
    <property type="entry name" value="MR_MLE_C"/>
    <property type="match status" value="1"/>
</dbReference>
<dbReference type="InterPro" id="IPR046945">
    <property type="entry name" value="RHMD-like"/>
</dbReference>
<keyword evidence="6" id="KW-1185">Reference proteome</keyword>
<dbReference type="Proteomes" id="UP000184452">
    <property type="component" value="Unassembled WGS sequence"/>
</dbReference>
<evidence type="ECO:0000256" key="1">
    <source>
        <dbReference type="ARBA" id="ARBA00001946"/>
    </source>
</evidence>
<dbReference type="SMART" id="SM00922">
    <property type="entry name" value="MR_MLE"/>
    <property type="match status" value="1"/>
</dbReference>
<dbReference type="InterPro" id="IPR013341">
    <property type="entry name" value="Mandelate_racemase_N_dom"/>
</dbReference>
<dbReference type="CDD" id="cd03316">
    <property type="entry name" value="MR_like"/>
    <property type="match status" value="1"/>
</dbReference>
<dbReference type="Gene3D" id="3.30.390.10">
    <property type="entry name" value="Enolase-like, N-terminal domain"/>
    <property type="match status" value="1"/>
</dbReference>
<dbReference type="SUPFAM" id="SSF54826">
    <property type="entry name" value="Enolase N-terminal domain-like"/>
    <property type="match status" value="1"/>
</dbReference>
<gene>
    <name evidence="5" type="ORF">SAMN05421803_101257</name>
</gene>
<evidence type="ECO:0000313" key="6">
    <source>
        <dbReference type="Proteomes" id="UP000184452"/>
    </source>
</evidence>